<gene>
    <name evidence="2" type="ORF">CAS74_004297</name>
</gene>
<feature type="transmembrane region" description="Helical" evidence="1">
    <location>
        <begin position="224"/>
        <end position="240"/>
    </location>
</feature>
<feature type="transmembrane region" description="Helical" evidence="1">
    <location>
        <begin position="252"/>
        <end position="276"/>
    </location>
</feature>
<evidence type="ECO:0000313" key="2">
    <source>
        <dbReference type="EMBL" id="OUT20634.1"/>
    </source>
</evidence>
<evidence type="ECO:0000256" key="1">
    <source>
        <dbReference type="SAM" id="Phobius"/>
    </source>
</evidence>
<reference evidence="2 3" key="1">
    <citation type="submission" date="2017-05" db="EMBL/GenBank/DDBJ databases">
        <title>The Genome Sequence of Candida krusei Ckrusei653.</title>
        <authorList>
            <person name="Cuomo C."/>
            <person name="Forche A."/>
            <person name="Young S."/>
            <person name="Abouelleil A."/>
            <person name="Cao P."/>
            <person name="Chapman S."/>
            <person name="Cusick C."/>
            <person name="Shea T."/>
            <person name="Nusbaum C."/>
            <person name="Birren B."/>
        </authorList>
    </citation>
    <scope>NUCLEOTIDE SEQUENCE [LARGE SCALE GENOMIC DNA]</scope>
    <source>
        <strain evidence="2 3">Ckrusei653</strain>
    </source>
</reference>
<comment type="caution">
    <text evidence="2">The sequence shown here is derived from an EMBL/GenBank/DDBJ whole genome shotgun (WGS) entry which is preliminary data.</text>
</comment>
<evidence type="ECO:0000313" key="3">
    <source>
        <dbReference type="Proteomes" id="UP000195871"/>
    </source>
</evidence>
<protein>
    <submittedName>
        <fullName evidence="2">Uncharacterized protein</fullName>
    </submittedName>
</protein>
<keyword evidence="1" id="KW-0472">Membrane</keyword>
<dbReference type="Proteomes" id="UP000195871">
    <property type="component" value="Unassembled WGS sequence"/>
</dbReference>
<name>A0A1Z8JJ66_PICKU</name>
<keyword evidence="1" id="KW-1133">Transmembrane helix</keyword>
<proteinExistence type="predicted"/>
<dbReference type="VEuPathDB" id="FungiDB:C5L36_0A09200"/>
<organism evidence="2 3">
    <name type="scientific">Pichia kudriavzevii</name>
    <name type="common">Yeast</name>
    <name type="synonym">Issatchenkia orientalis</name>
    <dbReference type="NCBI Taxonomy" id="4909"/>
    <lineage>
        <taxon>Eukaryota</taxon>
        <taxon>Fungi</taxon>
        <taxon>Dikarya</taxon>
        <taxon>Ascomycota</taxon>
        <taxon>Saccharomycotina</taxon>
        <taxon>Pichiomycetes</taxon>
        <taxon>Pichiales</taxon>
        <taxon>Pichiaceae</taxon>
        <taxon>Pichia</taxon>
    </lineage>
</organism>
<dbReference type="EMBL" id="NHMM01000007">
    <property type="protein sequence ID" value="OUT20634.1"/>
    <property type="molecule type" value="Genomic_DNA"/>
</dbReference>
<keyword evidence="1" id="KW-0812">Transmembrane</keyword>
<sequence length="290" mass="32541">MSDIVHGITFAVSDISKVWKLAEYLSLFSLLVLKINNPIFKIGLALHVGLQVMLILLYSPMVYFKLIEGGQANNKQVSLGLIQKFVSFVPNMMYKLSRLALKLLITLLAKLTGASFKNVNIEPLASVITYLYIMLRKTLALVVSIYVTSEDDESKHTKAFAVYAVFVLIEMKYVKDLMKSSSAQSSRPSITEILKSIVKLDVTRNDTKSNQSTLNGLQTLRSRLLTVTALVVVFFLYLTFNNALEFIDDDKIWIATAKTIVMIDALFIESLIVELLGLDLKFLNKNNTLV</sequence>
<feature type="transmembrane region" description="Helical" evidence="1">
    <location>
        <begin position="39"/>
        <end position="58"/>
    </location>
</feature>
<dbReference type="AlphaFoldDB" id="A0A1Z8JJ66"/>
<accession>A0A1Z8JJ66</accession>